<organism evidence="1 2">
    <name type="scientific">Paenibacillus silvae</name>
    <dbReference type="NCBI Taxonomy" id="1325358"/>
    <lineage>
        <taxon>Bacteria</taxon>
        <taxon>Bacillati</taxon>
        <taxon>Bacillota</taxon>
        <taxon>Bacilli</taxon>
        <taxon>Bacillales</taxon>
        <taxon>Paenibacillaceae</taxon>
        <taxon>Paenibacillus</taxon>
    </lineage>
</organism>
<dbReference type="EMBL" id="QKWW01000006">
    <property type="protein sequence ID" value="PZT57350.1"/>
    <property type="molecule type" value="Genomic_DNA"/>
</dbReference>
<evidence type="ECO:0000313" key="2">
    <source>
        <dbReference type="Proteomes" id="UP000249204"/>
    </source>
</evidence>
<evidence type="ECO:0000313" key="1">
    <source>
        <dbReference type="EMBL" id="PZT57350.1"/>
    </source>
</evidence>
<reference evidence="1 2" key="1">
    <citation type="submission" date="2018-06" db="EMBL/GenBank/DDBJ databases">
        <title>Isolation of heavy metals resistant Paenibacillus silvae NC2 from Gold-Copper mine in ZiJin, China.</title>
        <authorList>
            <person name="Xu J."/>
            <person name="Mazhar H.S."/>
            <person name="Rensing C."/>
        </authorList>
    </citation>
    <scope>NUCLEOTIDE SEQUENCE [LARGE SCALE GENOMIC DNA]</scope>
    <source>
        <strain evidence="1 2">NC2</strain>
    </source>
</reference>
<accession>A0A2W6PCG2</accession>
<dbReference type="AlphaFoldDB" id="A0A2W6PCG2"/>
<protein>
    <submittedName>
        <fullName evidence="1">Uncharacterized protein</fullName>
    </submittedName>
</protein>
<sequence length="73" mass="8548">MKQCKCKWCRDYGSQCGFCINYKDNQTHGYLEGEGMCMVKTHDFWVEMQDEACEKFVCDSTIKSKGEIRCQTI</sequence>
<comment type="caution">
    <text evidence="1">The sequence shown here is derived from an EMBL/GenBank/DDBJ whole genome shotgun (WGS) entry which is preliminary data.</text>
</comment>
<dbReference type="Proteomes" id="UP000249204">
    <property type="component" value="Unassembled WGS sequence"/>
</dbReference>
<proteinExistence type="predicted"/>
<gene>
    <name evidence="1" type="ORF">DN757_01450</name>
</gene>
<name>A0A2W6PCG2_9BACL</name>